<organism evidence="3 4">
    <name type="scientific">Planktothrix agardhii (strain NIVA-CYA 126/8)</name>
    <dbReference type="NCBI Taxonomy" id="388467"/>
    <lineage>
        <taxon>Bacteria</taxon>
        <taxon>Bacillati</taxon>
        <taxon>Cyanobacteriota</taxon>
        <taxon>Cyanophyceae</taxon>
        <taxon>Oscillatoriophycideae</taxon>
        <taxon>Oscillatoriales</taxon>
        <taxon>Microcoleaceae</taxon>
        <taxon>Planktothrix</taxon>
    </lineage>
</organism>
<keyword evidence="3" id="KW-0808">Transferase</keyword>
<dbReference type="RefSeq" id="WP_042158696.1">
    <property type="nucleotide sequence ID" value="NZ_CM002808.1"/>
</dbReference>
<dbReference type="HOGENOM" id="CLU_009583_2_0_3"/>
<gene>
    <name evidence="3" type="primary">sqdX</name>
    <name evidence="3" type="ORF">A19Y_8033</name>
</gene>
<sequence>MKIAIITSGFLPVVDGVTITVFQRIQKLSQLGHQVLLFCPDYSALPTIYPHWKDYTGDILPGVRVINLDSTAFTGVDFERNVSQKSYQIVLEELEQFQPDIIHVDEPERLWLGFLKRPGIDFSKQYNIPCVSFFHSNLMEYLEDYLPLPSVIIAGIQFLLKFHFRWTYNGYNATLTASSSSAKKLVKVGLCNVIFDQLLGVDLEQFNPYKREENFFAKHYHLSNVDDKVKLIFLGRLTPDKGWKFTLKSLPKIQELIDLDQVSFIIAGDGELKDEIAQNFKSFTSNIHFLGRVEPSQVAGLLANSDIHITTSEKETRGLTILEAFASGIPVLAPAAGGVIDSIESGKNGLLFTPKNADDFAKKLKVLVENSGLREQMGQQGRETVKDFSWDEAVQNLLEIWKQQIEQK</sequence>
<keyword evidence="4" id="KW-1185">Reference proteome</keyword>
<protein>
    <submittedName>
        <fullName evidence="3">SqdX</fullName>
        <ecNumber evidence="3">2.4.1.21</ecNumber>
    </submittedName>
</protein>
<dbReference type="PANTHER" id="PTHR45947:SF3">
    <property type="entry name" value="SULFOQUINOVOSYL TRANSFERASE SQD2"/>
    <property type="match status" value="1"/>
</dbReference>
<evidence type="ECO:0000313" key="3">
    <source>
        <dbReference type="EMBL" id="KEI65137.1"/>
    </source>
</evidence>
<feature type="domain" description="Glycosyltransferase subfamily 4-like N-terminal" evidence="2">
    <location>
        <begin position="14"/>
        <end position="190"/>
    </location>
</feature>
<name>A0A073CB05_PLAA1</name>
<keyword evidence="3" id="KW-0328">Glycosyltransferase</keyword>
<dbReference type="Proteomes" id="UP000027395">
    <property type="component" value="Plasmid pPA79"/>
</dbReference>
<reference evidence="3 4" key="1">
    <citation type="journal article" date="2014" name="Appl. Environ. Microbiol.">
        <title>Elucidation of insertion elements encoded on plasmids and in vitro construction of shuttle vectors from the toxic cyanobacterium Planktothrix.</title>
        <authorList>
            <person name="Christiansen G."/>
            <person name="Goesmann A."/>
            <person name="Kurmayer R."/>
        </authorList>
    </citation>
    <scope>NUCLEOTIDE SEQUENCE [LARGE SCALE GENOMIC DNA]</scope>
    <source>
        <strain evidence="3 4">NIVA-CYA 126/8</strain>
        <plasmid evidence="3">pPA79</plasmid>
    </source>
</reference>
<evidence type="ECO:0000313" key="4">
    <source>
        <dbReference type="Proteomes" id="UP000027395"/>
    </source>
</evidence>
<dbReference type="PANTHER" id="PTHR45947">
    <property type="entry name" value="SULFOQUINOVOSYL TRANSFERASE SQD2"/>
    <property type="match status" value="1"/>
</dbReference>
<dbReference type="SUPFAM" id="SSF53756">
    <property type="entry name" value="UDP-Glycosyltransferase/glycogen phosphorylase"/>
    <property type="match status" value="1"/>
</dbReference>
<feature type="domain" description="Glycosyl transferase family 1" evidence="1">
    <location>
        <begin position="225"/>
        <end position="383"/>
    </location>
</feature>
<dbReference type="Pfam" id="PF13439">
    <property type="entry name" value="Glyco_transf_4"/>
    <property type="match status" value="1"/>
</dbReference>
<dbReference type="InterPro" id="IPR001296">
    <property type="entry name" value="Glyco_trans_1"/>
</dbReference>
<keyword evidence="3" id="KW-0614">Plasmid</keyword>
<accession>A0A073CB05</accession>
<dbReference type="Gene3D" id="3.40.50.2000">
    <property type="entry name" value="Glycogen Phosphorylase B"/>
    <property type="match status" value="2"/>
</dbReference>
<geneLocation type="plasmid" evidence="3 4">
    <name>pPA79</name>
</geneLocation>
<dbReference type="PATRIC" id="fig|388467.6.peg.4839"/>
<dbReference type="GO" id="GO:0009011">
    <property type="term" value="F:alpha-1,4-glucan glucosyltransferase (ADP-glucose donor) activity"/>
    <property type="evidence" value="ECO:0007669"/>
    <property type="project" value="UniProtKB-EC"/>
</dbReference>
<dbReference type="Pfam" id="PF00534">
    <property type="entry name" value="Glycos_transf_1"/>
    <property type="match status" value="1"/>
</dbReference>
<dbReference type="EC" id="2.4.1.21" evidence="3"/>
<proteinExistence type="predicted"/>
<dbReference type="InterPro" id="IPR050194">
    <property type="entry name" value="Glycosyltransferase_grp1"/>
</dbReference>
<evidence type="ECO:0000259" key="2">
    <source>
        <dbReference type="Pfam" id="PF13439"/>
    </source>
</evidence>
<evidence type="ECO:0000259" key="1">
    <source>
        <dbReference type="Pfam" id="PF00534"/>
    </source>
</evidence>
<dbReference type="EMBL" id="CM002808">
    <property type="protein sequence ID" value="KEI65137.1"/>
    <property type="molecule type" value="Genomic_DNA"/>
</dbReference>
<dbReference type="AlphaFoldDB" id="A0A073CB05"/>
<dbReference type="InterPro" id="IPR028098">
    <property type="entry name" value="Glyco_trans_4-like_N"/>
</dbReference>